<sequence length="320" mass="36397">MQAPSTLNSHCKLELPGVGFHPVHLKLQVQPWKIYRSSKLQRMNVNGRTRGIGVFNGGKVSAWDEKPYDLSQSGRKVFLDELDIVTLVDSPKELIPLDPDSYNPAAYLWKKIADIPEERRHRLLRLLKSRHISRLWEMAGTRYGDSKLVKKSASDLLSFEKNSEVLEYWSCKTTGVPLRFAWANDFKKAVFRDNDGDVCGRIFPGGSFLAKIADSFSPLYFTVKNIKEVMATEQPCDLAYEFGDGLLNLSKYPEGFPMPAKHPWPFSDHMVIYVRHMGPGILVGQAWQEGEKLEQVPKKFCGEILMVKYYNGHVGDSLED</sequence>
<name>W1PBA8_AMBTC</name>
<dbReference type="OrthoDB" id="505263at2759"/>
<evidence type="ECO:0000313" key="2">
    <source>
        <dbReference type="Proteomes" id="UP000017836"/>
    </source>
</evidence>
<reference evidence="2" key="1">
    <citation type="journal article" date="2013" name="Science">
        <title>The Amborella genome and the evolution of flowering plants.</title>
        <authorList>
            <consortium name="Amborella Genome Project"/>
        </authorList>
    </citation>
    <scope>NUCLEOTIDE SEQUENCE [LARGE SCALE GENOMIC DNA]</scope>
</reference>
<dbReference type="OMA" id="PWDDKPY"/>
<dbReference type="AlphaFoldDB" id="W1PBA8"/>
<dbReference type="KEGG" id="atr:18435394"/>
<evidence type="ECO:0000313" key="1">
    <source>
        <dbReference type="EMBL" id="ERN07177.1"/>
    </source>
</evidence>
<accession>W1PBA8</accession>
<dbReference type="PANTHER" id="PTHR37201:SF1">
    <property type="entry name" value="WD REPEAT PROTEIN"/>
    <property type="match status" value="1"/>
</dbReference>
<dbReference type="HOGENOM" id="CLU_056089_0_0_1"/>
<proteinExistence type="predicted"/>
<organism evidence="1 2">
    <name type="scientific">Amborella trichopoda</name>
    <dbReference type="NCBI Taxonomy" id="13333"/>
    <lineage>
        <taxon>Eukaryota</taxon>
        <taxon>Viridiplantae</taxon>
        <taxon>Streptophyta</taxon>
        <taxon>Embryophyta</taxon>
        <taxon>Tracheophyta</taxon>
        <taxon>Spermatophyta</taxon>
        <taxon>Magnoliopsida</taxon>
        <taxon>Amborellales</taxon>
        <taxon>Amborellaceae</taxon>
        <taxon>Amborella</taxon>
    </lineage>
</organism>
<dbReference type="Gramene" id="ERN07177">
    <property type="protein sequence ID" value="ERN07177"/>
    <property type="gene ID" value="AMTR_s00019p00155840"/>
</dbReference>
<dbReference type="PANTHER" id="PTHR37201">
    <property type="entry name" value="WD REPEAT PROTEIN"/>
    <property type="match status" value="1"/>
</dbReference>
<gene>
    <name evidence="1" type="ORF">AMTR_s00019p00155840</name>
</gene>
<keyword evidence="2" id="KW-1185">Reference proteome</keyword>
<dbReference type="EMBL" id="KI393807">
    <property type="protein sequence ID" value="ERN07177.1"/>
    <property type="molecule type" value="Genomic_DNA"/>
</dbReference>
<protein>
    <submittedName>
        <fullName evidence="1">Uncharacterized protein</fullName>
    </submittedName>
</protein>
<dbReference type="Proteomes" id="UP000017836">
    <property type="component" value="Unassembled WGS sequence"/>
</dbReference>
<dbReference type="eggNOG" id="ENOG502QURY">
    <property type="taxonomic scope" value="Eukaryota"/>
</dbReference>